<dbReference type="NCBIfam" id="TIGR00787">
    <property type="entry name" value="dctP"/>
    <property type="match status" value="1"/>
</dbReference>
<dbReference type="GO" id="GO:0055085">
    <property type="term" value="P:transmembrane transport"/>
    <property type="evidence" value="ECO:0007669"/>
    <property type="project" value="InterPro"/>
</dbReference>
<keyword evidence="1 2" id="KW-0732">Signal</keyword>
<evidence type="ECO:0000256" key="2">
    <source>
        <dbReference type="SAM" id="SignalP"/>
    </source>
</evidence>
<organism evidence="3">
    <name type="scientific">Candidatus Moduliflexus flocculans</name>
    <dbReference type="NCBI Taxonomy" id="1499966"/>
    <lineage>
        <taxon>Bacteria</taxon>
        <taxon>Candidatus Moduliflexota</taxon>
        <taxon>Candidatus Moduliflexia</taxon>
        <taxon>Candidatus Moduliflexales</taxon>
        <taxon>Candidatus Moduliflexaceae</taxon>
    </lineage>
</organism>
<dbReference type="CDD" id="cd13671">
    <property type="entry name" value="PBP2_TRAP_SBP_like_3"/>
    <property type="match status" value="1"/>
</dbReference>
<dbReference type="EMBL" id="DF820461">
    <property type="protein sequence ID" value="GAK54535.1"/>
    <property type="molecule type" value="Genomic_DNA"/>
</dbReference>
<dbReference type="GO" id="GO:0030288">
    <property type="term" value="C:outer membrane-bounded periplasmic space"/>
    <property type="evidence" value="ECO:0007669"/>
    <property type="project" value="InterPro"/>
</dbReference>
<feature type="signal peptide" evidence="2">
    <location>
        <begin position="1"/>
        <end position="23"/>
    </location>
</feature>
<accession>A0A081BT04</accession>
<dbReference type="GO" id="GO:0030246">
    <property type="term" value="F:carbohydrate binding"/>
    <property type="evidence" value="ECO:0007669"/>
    <property type="project" value="TreeGrafter"/>
</dbReference>
<evidence type="ECO:0000256" key="1">
    <source>
        <dbReference type="ARBA" id="ARBA00022729"/>
    </source>
</evidence>
<keyword evidence="4" id="KW-1185">Reference proteome</keyword>
<dbReference type="Proteomes" id="UP000030700">
    <property type="component" value="Unassembled WGS sequence"/>
</dbReference>
<sequence length="327" mass="36683">MKRFFVMAFVVVFALTLSFTAFAADQIVLRLAEIHPADYPTTQGDLEFARLVEEKSQGRIKVEVYYGAQLGDEKTVVEQVQFGAIDFARISVSPVSEFAKDLNALQMPYLYRDGAHMWNVLNGPIGESMLKSVEKAKLIGLNWYDAGARSFYNSKKEIKGIADLKGMKIRVQQSKLMMEMIETFGASPSPMPMGDVYSALQTGVIDGAENNWPSYISASHFEVAKFYTVDRHTMVPEITVASQVTMSKLSPEDQELIKQAAKEATPFQIEKWAAREKTDEEKAKAAGCTITYLDPATIAEFQKAMQPLYEKYGKDYADLIKQIQETK</sequence>
<dbReference type="InterPro" id="IPR004682">
    <property type="entry name" value="TRAP_DctP"/>
</dbReference>
<dbReference type="Pfam" id="PF03480">
    <property type="entry name" value="DctP"/>
    <property type="match status" value="1"/>
</dbReference>
<dbReference type="InterPro" id="IPR038404">
    <property type="entry name" value="TRAP_DctP_sf"/>
</dbReference>
<evidence type="ECO:0000313" key="3">
    <source>
        <dbReference type="EMBL" id="GAK54535.1"/>
    </source>
</evidence>
<reference evidence="3" key="1">
    <citation type="journal article" date="2015" name="PeerJ">
        <title>First genomic representation of candidate bacterial phylum KSB3 points to enhanced environmental sensing as a trigger of wastewater bulking.</title>
        <authorList>
            <person name="Sekiguchi Y."/>
            <person name="Ohashi A."/>
            <person name="Parks D.H."/>
            <person name="Yamauchi T."/>
            <person name="Tyson G.W."/>
            <person name="Hugenholtz P."/>
        </authorList>
    </citation>
    <scope>NUCLEOTIDE SEQUENCE [LARGE SCALE GENOMIC DNA]</scope>
</reference>
<evidence type="ECO:0000313" key="4">
    <source>
        <dbReference type="Proteomes" id="UP000030700"/>
    </source>
</evidence>
<dbReference type="HOGENOM" id="CLU_036176_4_0_0"/>
<dbReference type="Gene3D" id="3.40.190.170">
    <property type="entry name" value="Bacterial extracellular solute-binding protein, family 7"/>
    <property type="match status" value="1"/>
</dbReference>
<proteinExistence type="predicted"/>
<dbReference type="AlphaFoldDB" id="A0A081BT04"/>
<dbReference type="PANTHER" id="PTHR33376">
    <property type="match status" value="1"/>
</dbReference>
<protein>
    <submittedName>
        <fullName evidence="3">TRAP dicarboxylate transporter</fullName>
    </submittedName>
</protein>
<name>A0A081BT04_9BACT</name>
<feature type="chain" id="PRO_5001755350" evidence="2">
    <location>
        <begin position="24"/>
        <end position="327"/>
    </location>
</feature>
<dbReference type="PIRSF" id="PIRSF006470">
    <property type="entry name" value="DctB"/>
    <property type="match status" value="1"/>
</dbReference>
<gene>
    <name evidence="3" type="ORF">U14_05822</name>
</gene>
<dbReference type="SUPFAM" id="SSF53850">
    <property type="entry name" value="Periplasmic binding protein-like II"/>
    <property type="match status" value="1"/>
</dbReference>
<dbReference type="PANTHER" id="PTHR33376:SF2">
    <property type="entry name" value="DICARBOXYLATE-BINDING PERIPLASMIC PROTEIN"/>
    <property type="match status" value="1"/>
</dbReference>
<dbReference type="NCBIfam" id="NF037995">
    <property type="entry name" value="TRAP_S1"/>
    <property type="match status" value="1"/>
</dbReference>
<dbReference type="STRING" id="1499966.U14_05822"/>
<dbReference type="InterPro" id="IPR018389">
    <property type="entry name" value="DctP_fam"/>
</dbReference>